<organism evidence="2 3">
    <name type="scientific">Lysinibacillus composti</name>
    <dbReference type="NCBI Taxonomy" id="720633"/>
    <lineage>
        <taxon>Bacteria</taxon>
        <taxon>Bacillati</taxon>
        <taxon>Bacillota</taxon>
        <taxon>Bacilli</taxon>
        <taxon>Bacillales</taxon>
        <taxon>Bacillaceae</taxon>
        <taxon>Lysinibacillus</taxon>
    </lineage>
</organism>
<evidence type="ECO:0008006" key="4">
    <source>
        <dbReference type="Google" id="ProtNLM"/>
    </source>
</evidence>
<protein>
    <recommendedName>
        <fullName evidence="4">YtpI-like protein</fullName>
    </recommendedName>
</protein>
<keyword evidence="1" id="KW-0812">Transmembrane</keyword>
<proteinExistence type="predicted"/>
<name>A0A3N9UKS0_9BACI</name>
<evidence type="ECO:0000313" key="3">
    <source>
        <dbReference type="Proteomes" id="UP000274033"/>
    </source>
</evidence>
<dbReference type="InterPro" id="IPR025618">
    <property type="entry name" value="YtpI"/>
</dbReference>
<keyword evidence="1" id="KW-0472">Membrane</keyword>
<dbReference type="OrthoDB" id="2453019at2"/>
<reference evidence="2 3" key="1">
    <citation type="journal article" date="2013" name="J. Microbiol.">
        <title>Lysinibacillus chungkukjangi sp. nov., isolated from Chungkukjang, Korean fermented soybean food.</title>
        <authorList>
            <person name="Kim S.J."/>
            <person name="Jang Y.H."/>
            <person name="Hamada M."/>
            <person name="Ahn J.H."/>
            <person name="Weon H.Y."/>
            <person name="Suzuki K."/>
            <person name="Whang K.S."/>
            <person name="Kwon S.W."/>
        </authorList>
    </citation>
    <scope>NUCLEOTIDE SEQUENCE [LARGE SCALE GENOMIC DNA]</scope>
    <source>
        <strain evidence="2 3">MCCC 1A12701</strain>
    </source>
</reference>
<dbReference type="AlphaFoldDB" id="A0A3N9UKS0"/>
<comment type="caution">
    <text evidence="2">The sequence shown here is derived from an EMBL/GenBank/DDBJ whole genome shotgun (WGS) entry which is preliminary data.</text>
</comment>
<evidence type="ECO:0000256" key="1">
    <source>
        <dbReference type="SAM" id="Phobius"/>
    </source>
</evidence>
<dbReference type="EMBL" id="RRCT01000001">
    <property type="protein sequence ID" value="RQW76544.1"/>
    <property type="molecule type" value="Genomic_DNA"/>
</dbReference>
<feature type="transmembrane region" description="Helical" evidence="1">
    <location>
        <begin position="5"/>
        <end position="20"/>
    </location>
</feature>
<dbReference type="Pfam" id="PF14007">
    <property type="entry name" value="YtpI"/>
    <property type="match status" value="1"/>
</dbReference>
<gene>
    <name evidence="2" type="ORF">EBB45_03050</name>
</gene>
<feature type="transmembrane region" description="Helical" evidence="1">
    <location>
        <begin position="40"/>
        <end position="59"/>
    </location>
</feature>
<dbReference type="Proteomes" id="UP000274033">
    <property type="component" value="Unassembled WGS sequence"/>
</dbReference>
<keyword evidence="1" id="KW-1133">Transmembrane helix</keyword>
<sequence length="101" mass="11580">MLNIIFIILIVLSFVAYLFYKTKQFRVNLPIRKKWYKAKAGIALGIFVIAFGINTSIVYPTAVGYAITVIFVIIGFMEAYASFKRASHEGKFVKEEYELNK</sequence>
<evidence type="ECO:0000313" key="2">
    <source>
        <dbReference type="EMBL" id="RQW76544.1"/>
    </source>
</evidence>
<accession>A0A3N9UKS0</accession>
<keyword evidence="3" id="KW-1185">Reference proteome</keyword>
<dbReference type="RefSeq" id="WP_124762479.1">
    <property type="nucleotide sequence ID" value="NZ_JAFBDY010000001.1"/>
</dbReference>
<feature type="transmembrane region" description="Helical" evidence="1">
    <location>
        <begin position="65"/>
        <end position="83"/>
    </location>
</feature>